<sequence length="264" mass="30988">MNFDNRAWIASRNCISEEYTLGLNKFLAVVEHHLGSNGRTLCPCNRCENTWLHGLSTIRAHILRYGMLEPYQRWIHHDESLSDEEEVDHFEDSSNNDEDDHTLRDAIVDEEERMFFNVDHSTENEVEDESDVSRGRFDKLIEKLNKEIYPGLGNLTLLQYVVKLMHIKVLNKWADKSVNMLLQFEQSILPSGYNLPTSYYEMKKILMEIGLGYHNIDVCNYDCALFYGEYANLLACHVCNHPRYIRNKVPFKGMRYFPLTPRLQ</sequence>
<feature type="domain" description="Transposase-associated" evidence="1">
    <location>
        <begin position="6"/>
        <end position="79"/>
    </location>
</feature>
<comment type="caution">
    <text evidence="2">The sequence shown here is derived from an EMBL/GenBank/DDBJ whole genome shotgun (WGS) entry which is preliminary data.</text>
</comment>
<gene>
    <name evidence="2" type="ORF">OSB04_028984</name>
</gene>
<evidence type="ECO:0000313" key="3">
    <source>
        <dbReference type="Proteomes" id="UP001172457"/>
    </source>
</evidence>
<dbReference type="AlphaFoldDB" id="A0AA38SPA4"/>
<reference evidence="2" key="1">
    <citation type="submission" date="2023-03" db="EMBL/GenBank/DDBJ databases">
        <title>Chromosome-scale reference genome and RAD-based genetic map of yellow starthistle (Centaurea solstitialis) reveal putative structural variation and QTLs associated with invader traits.</title>
        <authorList>
            <person name="Reatini B."/>
            <person name="Cang F.A."/>
            <person name="Jiang Q."/>
            <person name="Mckibben M.T.W."/>
            <person name="Barker M.S."/>
            <person name="Rieseberg L.H."/>
            <person name="Dlugosch K.M."/>
        </authorList>
    </citation>
    <scope>NUCLEOTIDE SEQUENCE</scope>
    <source>
        <strain evidence="2">CAN-66</strain>
        <tissue evidence="2">Leaf</tissue>
    </source>
</reference>
<name>A0AA38SPA4_9ASTR</name>
<accession>A0AA38SPA4</accession>
<proteinExistence type="predicted"/>
<keyword evidence="3" id="KW-1185">Reference proteome</keyword>
<protein>
    <recommendedName>
        <fullName evidence="1">Transposase-associated domain-containing protein</fullName>
    </recommendedName>
</protein>
<evidence type="ECO:0000313" key="2">
    <source>
        <dbReference type="EMBL" id="KAJ9542478.1"/>
    </source>
</evidence>
<dbReference type="Proteomes" id="UP001172457">
    <property type="component" value="Chromosome 7"/>
</dbReference>
<dbReference type="InterPro" id="IPR029480">
    <property type="entry name" value="Transpos_assoc"/>
</dbReference>
<dbReference type="EMBL" id="JARYMX010000007">
    <property type="protein sequence ID" value="KAJ9542478.1"/>
    <property type="molecule type" value="Genomic_DNA"/>
</dbReference>
<dbReference type="PANTHER" id="PTHR10775">
    <property type="entry name" value="OS08G0208400 PROTEIN"/>
    <property type="match status" value="1"/>
</dbReference>
<organism evidence="2 3">
    <name type="scientific">Centaurea solstitialis</name>
    <name type="common">yellow star-thistle</name>
    <dbReference type="NCBI Taxonomy" id="347529"/>
    <lineage>
        <taxon>Eukaryota</taxon>
        <taxon>Viridiplantae</taxon>
        <taxon>Streptophyta</taxon>
        <taxon>Embryophyta</taxon>
        <taxon>Tracheophyta</taxon>
        <taxon>Spermatophyta</taxon>
        <taxon>Magnoliopsida</taxon>
        <taxon>eudicotyledons</taxon>
        <taxon>Gunneridae</taxon>
        <taxon>Pentapetalae</taxon>
        <taxon>asterids</taxon>
        <taxon>campanulids</taxon>
        <taxon>Asterales</taxon>
        <taxon>Asteraceae</taxon>
        <taxon>Carduoideae</taxon>
        <taxon>Cardueae</taxon>
        <taxon>Centaureinae</taxon>
        <taxon>Centaurea</taxon>
    </lineage>
</organism>
<dbReference type="Pfam" id="PF13963">
    <property type="entry name" value="Transpos_assoc"/>
    <property type="match status" value="1"/>
</dbReference>
<dbReference type="PANTHER" id="PTHR10775:SF181">
    <property type="entry name" value="TRANSPOSON, EN_SPM-LIKE, TRANSPOSASE-ASSOCIATED DOMAIN PROTEIN-RELATED"/>
    <property type="match status" value="1"/>
</dbReference>
<evidence type="ECO:0000259" key="1">
    <source>
        <dbReference type="Pfam" id="PF13963"/>
    </source>
</evidence>